<name>A0A939E2P2_9CORY</name>
<protein>
    <submittedName>
        <fullName evidence="1">Uncharacterized protein</fullName>
    </submittedName>
</protein>
<accession>A0A939E2P2</accession>
<evidence type="ECO:0000313" key="1">
    <source>
        <dbReference type="EMBL" id="MBN9644397.1"/>
    </source>
</evidence>
<gene>
    <name evidence="1" type="ORF">JZY06_07205</name>
</gene>
<sequence>MHDHPSPTPDSTDTASGTAAPTVLLNLARIARATVARCGLAVEDTVRIHRVTDPFDGVAVSVWDGPDNTHRYFYGVVKDLATQQIPHLLLCMGRTPSYGGSVAADGTPRPLDPYSRCVTERACRGHLRLVRHTTEGLVRLRHTPAADFIPVAEPDEDEPDRSWVGNGAEVDGVIMLNLFSYRFGRDVRDKLATRPHGEVMDVFRTAVSVAESVAAGCGRYSLHRDAALLHWGTDSWLQFYAGLMYRALARTTTGCSPLTVVYDGQEPNPAVIGCPAAGILPRADGDTDHVWSGKLQLALPRPIPTW</sequence>
<organism evidence="1 2">
    <name type="scientific">Corynebacterium mendelii</name>
    <dbReference type="NCBI Taxonomy" id="2765362"/>
    <lineage>
        <taxon>Bacteria</taxon>
        <taxon>Bacillati</taxon>
        <taxon>Actinomycetota</taxon>
        <taxon>Actinomycetes</taxon>
        <taxon>Mycobacteriales</taxon>
        <taxon>Corynebacteriaceae</taxon>
        <taxon>Corynebacterium</taxon>
    </lineage>
</organism>
<evidence type="ECO:0000313" key="2">
    <source>
        <dbReference type="Proteomes" id="UP000664332"/>
    </source>
</evidence>
<proteinExistence type="predicted"/>
<comment type="caution">
    <text evidence="1">The sequence shown here is derived from an EMBL/GenBank/DDBJ whole genome shotgun (WGS) entry which is preliminary data.</text>
</comment>
<dbReference type="EMBL" id="JAFLEQ010000012">
    <property type="protein sequence ID" value="MBN9644397.1"/>
    <property type="molecule type" value="Genomic_DNA"/>
</dbReference>
<dbReference type="Proteomes" id="UP000664332">
    <property type="component" value="Unassembled WGS sequence"/>
</dbReference>
<reference evidence="1" key="1">
    <citation type="submission" date="2021-03" db="EMBL/GenBank/DDBJ databases">
        <authorList>
            <person name="Sun Q."/>
        </authorList>
    </citation>
    <scope>NUCLEOTIDE SEQUENCE</scope>
    <source>
        <strain evidence="1">CCM 8862</strain>
    </source>
</reference>
<dbReference type="AlphaFoldDB" id="A0A939E2P2"/>
<dbReference type="RefSeq" id="WP_207278886.1">
    <property type="nucleotide sequence ID" value="NZ_JAFLEQ010000012.1"/>
</dbReference>
<keyword evidence="2" id="KW-1185">Reference proteome</keyword>